<evidence type="ECO:0000313" key="1">
    <source>
        <dbReference type="EMBL" id="CAD7704486.1"/>
    </source>
</evidence>
<comment type="caution">
    <text evidence="1">The sequence shown here is derived from an EMBL/GenBank/DDBJ whole genome shotgun (WGS) entry which is preliminary data.</text>
</comment>
<dbReference type="EMBL" id="CAJHUC010002883">
    <property type="protein sequence ID" value="CAD7704486.1"/>
    <property type="molecule type" value="Genomic_DNA"/>
</dbReference>
<gene>
    <name evidence="1" type="ORF">OSTQU699_LOCUS9841</name>
</gene>
<accession>A0A8S1JF29</accession>
<evidence type="ECO:0000313" key="2">
    <source>
        <dbReference type="Proteomes" id="UP000708148"/>
    </source>
</evidence>
<keyword evidence="2" id="KW-1185">Reference proteome</keyword>
<protein>
    <submittedName>
        <fullName evidence="1">Uncharacterized protein</fullName>
    </submittedName>
</protein>
<dbReference type="Proteomes" id="UP000708148">
    <property type="component" value="Unassembled WGS sequence"/>
</dbReference>
<dbReference type="OrthoDB" id="539126at2759"/>
<dbReference type="AlphaFoldDB" id="A0A8S1JF29"/>
<sequence>MAHFTRQDWAGADEAPRRPRLKILGHLARAVKRFQASLNPKVSFGRRPSPVEESSVGVPMHFDARRTVSAPTRGGMYCHSEYERAVTGLLPVATEMPTPRYIHKDRGHITSYLFAPLPALPSEMSRA</sequence>
<proteinExistence type="predicted"/>
<organism evidence="1 2">
    <name type="scientific">Ostreobium quekettii</name>
    <dbReference type="NCBI Taxonomy" id="121088"/>
    <lineage>
        <taxon>Eukaryota</taxon>
        <taxon>Viridiplantae</taxon>
        <taxon>Chlorophyta</taxon>
        <taxon>core chlorophytes</taxon>
        <taxon>Ulvophyceae</taxon>
        <taxon>TCBD clade</taxon>
        <taxon>Bryopsidales</taxon>
        <taxon>Ostreobineae</taxon>
        <taxon>Ostreobiaceae</taxon>
        <taxon>Ostreobium</taxon>
    </lineage>
</organism>
<name>A0A8S1JF29_9CHLO</name>
<reference evidence="1" key="1">
    <citation type="submission" date="2020-12" db="EMBL/GenBank/DDBJ databases">
        <authorList>
            <person name="Iha C."/>
        </authorList>
    </citation>
    <scope>NUCLEOTIDE SEQUENCE</scope>
</reference>